<dbReference type="Proteomes" id="UP001606303">
    <property type="component" value="Unassembled WGS sequence"/>
</dbReference>
<keyword evidence="1" id="KW-0472">Membrane</keyword>
<evidence type="ECO:0008006" key="4">
    <source>
        <dbReference type="Google" id="ProtNLM"/>
    </source>
</evidence>
<keyword evidence="1" id="KW-1133">Transmembrane helix</keyword>
<evidence type="ECO:0000313" key="2">
    <source>
        <dbReference type="EMBL" id="MFG6466754.1"/>
    </source>
</evidence>
<gene>
    <name evidence="2" type="ORF">ACG01O_09065</name>
</gene>
<comment type="caution">
    <text evidence="2">The sequence shown here is derived from an EMBL/GenBank/DDBJ whole genome shotgun (WGS) entry which is preliminary data.</text>
</comment>
<reference evidence="2 3" key="1">
    <citation type="submission" date="2024-08" db="EMBL/GenBank/DDBJ databases">
        <authorList>
            <person name="Lu H."/>
        </authorList>
    </citation>
    <scope>NUCLEOTIDE SEQUENCE [LARGE SCALE GENOMIC DNA]</scope>
    <source>
        <strain evidence="2 3">BYS87W</strain>
    </source>
</reference>
<evidence type="ECO:0000256" key="1">
    <source>
        <dbReference type="SAM" id="Phobius"/>
    </source>
</evidence>
<dbReference type="EMBL" id="JBIGIB010000002">
    <property type="protein sequence ID" value="MFG6466754.1"/>
    <property type="molecule type" value="Genomic_DNA"/>
</dbReference>
<accession>A0ABW7GXP9</accession>
<dbReference type="RefSeq" id="WP_394383689.1">
    <property type="nucleotide sequence ID" value="NZ_JBIGIB010000002.1"/>
</dbReference>
<name>A0ABW7GXP9_9BURK</name>
<proteinExistence type="predicted"/>
<organism evidence="2 3">
    <name type="scientific">Pelomonas baiyunensis</name>
    <dbReference type="NCBI Taxonomy" id="3299026"/>
    <lineage>
        <taxon>Bacteria</taxon>
        <taxon>Pseudomonadati</taxon>
        <taxon>Pseudomonadota</taxon>
        <taxon>Betaproteobacteria</taxon>
        <taxon>Burkholderiales</taxon>
        <taxon>Sphaerotilaceae</taxon>
        <taxon>Roseateles</taxon>
    </lineage>
</organism>
<feature type="transmembrane region" description="Helical" evidence="1">
    <location>
        <begin position="40"/>
        <end position="56"/>
    </location>
</feature>
<evidence type="ECO:0000313" key="3">
    <source>
        <dbReference type="Proteomes" id="UP001606303"/>
    </source>
</evidence>
<feature type="transmembrane region" description="Helical" evidence="1">
    <location>
        <begin position="16"/>
        <end position="33"/>
    </location>
</feature>
<feature type="transmembrane region" description="Helical" evidence="1">
    <location>
        <begin position="76"/>
        <end position="98"/>
    </location>
</feature>
<keyword evidence="3" id="KW-1185">Reference proteome</keyword>
<keyword evidence="1" id="KW-0812">Transmembrane</keyword>
<sequence>MTGGSRPTGALKAAELASGLGAIVLGAGLALVLPDWLRNYALPLLVVGVVVHGLGMSLKYRLERRDGPPLWWERTLFWLCWACLVGLVVWIAAAAIAVQP</sequence>
<protein>
    <recommendedName>
        <fullName evidence="4">Transmembrane protein</fullName>
    </recommendedName>
</protein>